<evidence type="ECO:0000313" key="5">
    <source>
        <dbReference type="Proteomes" id="UP001218218"/>
    </source>
</evidence>
<dbReference type="Proteomes" id="UP001218218">
    <property type="component" value="Unassembled WGS sequence"/>
</dbReference>
<comment type="caution">
    <text evidence="4">The sequence shown here is derived from an EMBL/GenBank/DDBJ whole genome shotgun (WGS) entry which is preliminary data.</text>
</comment>
<keyword evidence="5" id="KW-1185">Reference proteome</keyword>
<proteinExistence type="inferred from homology"/>
<keyword evidence="1" id="KW-0560">Oxidoreductase</keyword>
<name>A0AAD7AHR2_9AGAR</name>
<dbReference type="InterPro" id="IPR050425">
    <property type="entry name" value="NAD(P)_dehydrat-like"/>
</dbReference>
<dbReference type="InterPro" id="IPR036291">
    <property type="entry name" value="NAD(P)-bd_dom_sf"/>
</dbReference>
<dbReference type="PANTHER" id="PTHR10366:SF564">
    <property type="entry name" value="STEROL-4-ALPHA-CARBOXYLATE 3-DEHYDROGENASE, DECARBOXYLATING"/>
    <property type="match status" value="1"/>
</dbReference>
<dbReference type="AlphaFoldDB" id="A0AAD7AHR2"/>
<comment type="similarity">
    <text evidence="2">Belongs to the NAD(P)-dependent epimerase/dehydratase family. Dihydroflavonol-4-reductase subfamily.</text>
</comment>
<evidence type="ECO:0000313" key="4">
    <source>
        <dbReference type="EMBL" id="KAJ7359271.1"/>
    </source>
</evidence>
<protein>
    <submittedName>
        <fullName evidence="4">D-lactaldehyde dehydrogenase</fullName>
    </submittedName>
</protein>
<dbReference type="InterPro" id="IPR001509">
    <property type="entry name" value="Epimerase_deHydtase"/>
</dbReference>
<dbReference type="Gene3D" id="3.40.50.720">
    <property type="entry name" value="NAD(P)-binding Rossmann-like Domain"/>
    <property type="match status" value="1"/>
</dbReference>
<reference evidence="4" key="1">
    <citation type="submission" date="2023-03" db="EMBL/GenBank/DDBJ databases">
        <title>Massive genome expansion in bonnet fungi (Mycena s.s.) driven by repeated elements and novel gene families across ecological guilds.</title>
        <authorList>
            <consortium name="Lawrence Berkeley National Laboratory"/>
            <person name="Harder C.B."/>
            <person name="Miyauchi S."/>
            <person name="Viragh M."/>
            <person name="Kuo A."/>
            <person name="Thoen E."/>
            <person name="Andreopoulos B."/>
            <person name="Lu D."/>
            <person name="Skrede I."/>
            <person name="Drula E."/>
            <person name="Henrissat B."/>
            <person name="Morin E."/>
            <person name="Kohler A."/>
            <person name="Barry K."/>
            <person name="LaButti K."/>
            <person name="Morin E."/>
            <person name="Salamov A."/>
            <person name="Lipzen A."/>
            <person name="Mereny Z."/>
            <person name="Hegedus B."/>
            <person name="Baldrian P."/>
            <person name="Stursova M."/>
            <person name="Weitz H."/>
            <person name="Taylor A."/>
            <person name="Grigoriev I.V."/>
            <person name="Nagy L.G."/>
            <person name="Martin F."/>
            <person name="Kauserud H."/>
        </authorList>
    </citation>
    <scope>NUCLEOTIDE SEQUENCE</scope>
    <source>
        <strain evidence="4">CBHHK002</strain>
    </source>
</reference>
<dbReference type="Pfam" id="PF01370">
    <property type="entry name" value="Epimerase"/>
    <property type="match status" value="1"/>
</dbReference>
<dbReference type="PANTHER" id="PTHR10366">
    <property type="entry name" value="NAD DEPENDENT EPIMERASE/DEHYDRATASE"/>
    <property type="match status" value="1"/>
</dbReference>
<evidence type="ECO:0000256" key="2">
    <source>
        <dbReference type="ARBA" id="ARBA00023445"/>
    </source>
</evidence>
<dbReference type="EMBL" id="JARIHO010000006">
    <property type="protein sequence ID" value="KAJ7359271.1"/>
    <property type="molecule type" value="Genomic_DNA"/>
</dbReference>
<gene>
    <name evidence="4" type="ORF">DFH08DRAFT_686527</name>
</gene>
<dbReference type="GO" id="GO:0016616">
    <property type="term" value="F:oxidoreductase activity, acting on the CH-OH group of donors, NAD or NADP as acceptor"/>
    <property type="evidence" value="ECO:0007669"/>
    <property type="project" value="TreeGrafter"/>
</dbReference>
<sequence>MPALTDPFAALILVSGANGFLASWIVGDLLKNGYSVRAAVRSEDKGQHLLKAYAEYGSKLQLSIVQDMSIDGAFDEAVKGVEGIIHTTSPVHLDARHPKEMSDPAIAGQMGMLKSALKHGSALRRVIITSSCSAILDTVPDPTKDTATVSESDWNILPVEECERLGSKASGLAMYSASKILAEKGLLLGFVEEQKAEISWDLTMIIPPFIFGVRDEERPQPELRDVLLRDVHGRGGPVPRHVRFPGWIDVRDSSTAHVRALSAPATGGERILVCGGSFVWQDFIDTANALSPRSPNWKPLAKGTPGQAHRAITFVATKQKEILGIEYRTMEQTTRDILDDWAAHGW</sequence>
<evidence type="ECO:0000256" key="1">
    <source>
        <dbReference type="ARBA" id="ARBA00023002"/>
    </source>
</evidence>
<dbReference type="SUPFAM" id="SSF51735">
    <property type="entry name" value="NAD(P)-binding Rossmann-fold domains"/>
    <property type="match status" value="1"/>
</dbReference>
<organism evidence="4 5">
    <name type="scientific">Mycena albidolilacea</name>
    <dbReference type="NCBI Taxonomy" id="1033008"/>
    <lineage>
        <taxon>Eukaryota</taxon>
        <taxon>Fungi</taxon>
        <taxon>Dikarya</taxon>
        <taxon>Basidiomycota</taxon>
        <taxon>Agaricomycotina</taxon>
        <taxon>Agaricomycetes</taxon>
        <taxon>Agaricomycetidae</taxon>
        <taxon>Agaricales</taxon>
        <taxon>Marasmiineae</taxon>
        <taxon>Mycenaceae</taxon>
        <taxon>Mycena</taxon>
    </lineage>
</organism>
<evidence type="ECO:0000259" key="3">
    <source>
        <dbReference type="Pfam" id="PF01370"/>
    </source>
</evidence>
<accession>A0AAD7AHR2</accession>
<feature type="domain" description="NAD-dependent epimerase/dehydratase" evidence="3">
    <location>
        <begin position="12"/>
        <end position="271"/>
    </location>
</feature>